<dbReference type="Pfam" id="PF09550">
    <property type="entry name" value="Phage_TAC_6"/>
    <property type="match status" value="1"/>
</dbReference>
<reference evidence="1 2" key="1">
    <citation type="submission" date="2021-08" db="EMBL/GenBank/DDBJ databases">
        <title>Comparative Genomics Analysis of the Genus Qipengyuania Reveals Extensive Genetic Diversity and Metabolic Versatility, Including the Description of Fifteen Novel Species.</title>
        <authorList>
            <person name="Liu Y."/>
        </authorList>
    </citation>
    <scope>NUCLEOTIDE SEQUENCE [LARGE SCALE GENOMIC DNA]</scope>
    <source>
        <strain evidence="1 2">1NDH1</strain>
    </source>
</reference>
<gene>
    <name evidence="1" type="ORF">K3136_09460</name>
</gene>
<proteinExistence type="predicted"/>
<accession>A0ABX8ZZ70</accession>
<dbReference type="EMBL" id="CP081294">
    <property type="protein sequence ID" value="QZD94320.1"/>
    <property type="molecule type" value="Genomic_DNA"/>
</dbReference>
<keyword evidence="2" id="KW-1185">Reference proteome</keyword>
<evidence type="ECO:0000313" key="1">
    <source>
        <dbReference type="EMBL" id="QZD94320.1"/>
    </source>
</evidence>
<name>A0ABX8ZZ70_9SPHN</name>
<dbReference type="InterPro" id="IPR019056">
    <property type="entry name" value="Phage_TAC_6"/>
</dbReference>
<protein>
    <submittedName>
        <fullName evidence="1">Phage tail assembly chaperone</fullName>
    </submittedName>
</protein>
<organism evidence="1 2">
    <name type="scientific">Qipengyuania gelatinilytica</name>
    <dbReference type="NCBI Taxonomy" id="2867231"/>
    <lineage>
        <taxon>Bacteria</taxon>
        <taxon>Pseudomonadati</taxon>
        <taxon>Pseudomonadota</taxon>
        <taxon>Alphaproteobacteria</taxon>
        <taxon>Sphingomonadales</taxon>
        <taxon>Erythrobacteraceae</taxon>
        <taxon>Qipengyuania</taxon>
    </lineage>
</organism>
<dbReference type="Proteomes" id="UP000824321">
    <property type="component" value="Chromosome"/>
</dbReference>
<evidence type="ECO:0000313" key="2">
    <source>
        <dbReference type="Proteomes" id="UP000824321"/>
    </source>
</evidence>
<dbReference type="RefSeq" id="WP_221430067.1">
    <property type="nucleotide sequence ID" value="NZ_CP081294.1"/>
</dbReference>
<sequence>MAEDFSGCAVRLSGMAARLLGWTPDTFWNATPAELAASLGPVEQADAPPSRDEIAAMIERDRNGR</sequence>